<dbReference type="AlphaFoldDB" id="A0A2N5TED0"/>
<organism evidence="1 2">
    <name type="scientific">Puccinia coronata f. sp. avenae</name>
    <dbReference type="NCBI Taxonomy" id="200324"/>
    <lineage>
        <taxon>Eukaryota</taxon>
        <taxon>Fungi</taxon>
        <taxon>Dikarya</taxon>
        <taxon>Basidiomycota</taxon>
        <taxon>Pucciniomycotina</taxon>
        <taxon>Pucciniomycetes</taxon>
        <taxon>Pucciniales</taxon>
        <taxon>Pucciniaceae</taxon>
        <taxon>Puccinia</taxon>
    </lineage>
</organism>
<name>A0A2N5TED0_9BASI</name>
<dbReference type="Proteomes" id="UP000235392">
    <property type="component" value="Unassembled WGS sequence"/>
</dbReference>
<evidence type="ECO:0000313" key="1">
    <source>
        <dbReference type="EMBL" id="PLW23854.1"/>
    </source>
</evidence>
<accession>A0A2N5TED0</accession>
<protein>
    <submittedName>
        <fullName evidence="1">Uncharacterized protein</fullName>
    </submittedName>
</protein>
<gene>
    <name evidence="1" type="ORF">PCASD_14688</name>
</gene>
<reference evidence="1 2" key="1">
    <citation type="submission" date="2017-11" db="EMBL/GenBank/DDBJ databases">
        <title>De novo assembly and phasing of dikaryotic genomes from two isolates of Puccinia coronata f. sp. avenae, the causal agent of oat crown rust.</title>
        <authorList>
            <person name="Miller M.E."/>
            <person name="Zhang Y."/>
            <person name="Omidvar V."/>
            <person name="Sperschneider J."/>
            <person name="Schwessinger B."/>
            <person name="Raley C."/>
            <person name="Palmer J.M."/>
            <person name="Garnica D."/>
            <person name="Upadhyaya N."/>
            <person name="Rathjen J."/>
            <person name="Taylor J.M."/>
            <person name="Park R.F."/>
            <person name="Dodds P.N."/>
            <person name="Hirsch C.D."/>
            <person name="Kianian S.F."/>
            <person name="Figueroa M."/>
        </authorList>
    </citation>
    <scope>NUCLEOTIDE SEQUENCE [LARGE SCALE GENOMIC DNA]</scope>
    <source>
        <strain evidence="1">12SD80</strain>
    </source>
</reference>
<sequence>MPPRRQPRSVIDWSDFRVKNGAPGLKPRYICNLCAGRSTSLVWKHVLTARHQQLKEQLERDKVIQAALQLCRSEGIDTMNSSQIDVGQVINGQINSNGRGDYEMGTHSDQYPESVDSMLDQALKDPGQAVQLFMDSRVSGSEMSSSGIAAEMLWEEIERQVSEEQSDSEGENWDVVMRGKRVVDRRSEWYPFASREASHAFWVTSAAEEGLALIPDFRMFFSASDLLNDHWPYA</sequence>
<dbReference type="EMBL" id="PGCI01000622">
    <property type="protein sequence ID" value="PLW23854.1"/>
    <property type="molecule type" value="Genomic_DNA"/>
</dbReference>
<evidence type="ECO:0000313" key="2">
    <source>
        <dbReference type="Proteomes" id="UP000235392"/>
    </source>
</evidence>
<comment type="caution">
    <text evidence="1">The sequence shown here is derived from an EMBL/GenBank/DDBJ whole genome shotgun (WGS) entry which is preliminary data.</text>
</comment>
<proteinExistence type="predicted"/>